<keyword evidence="2" id="KW-0472">Membrane</keyword>
<feature type="transmembrane region" description="Helical" evidence="2">
    <location>
        <begin position="32"/>
        <end position="51"/>
    </location>
</feature>
<keyword evidence="2" id="KW-0812">Transmembrane</keyword>
<protein>
    <recommendedName>
        <fullName evidence="5">DOMON domain-containing protein</fullName>
    </recommendedName>
</protein>
<gene>
    <name evidence="3" type="ORF">PMAYCL1PPCAC_16046</name>
</gene>
<dbReference type="Proteomes" id="UP001328107">
    <property type="component" value="Unassembled WGS sequence"/>
</dbReference>
<dbReference type="PANTHER" id="PTHR46902">
    <property type="entry name" value="DOMON DOMAIN-CONTAINING PROTEIN FRRS1L"/>
    <property type="match status" value="1"/>
</dbReference>
<dbReference type="AlphaFoldDB" id="A0AAN5CK61"/>
<dbReference type="PANTHER" id="PTHR46902:SF1">
    <property type="entry name" value="DOMON DOMAIN-CONTAINING PROTEIN FRRS1L"/>
    <property type="match status" value="1"/>
</dbReference>
<dbReference type="EMBL" id="BTRK01000004">
    <property type="protein sequence ID" value="GMR45851.1"/>
    <property type="molecule type" value="Genomic_DNA"/>
</dbReference>
<comment type="caution">
    <text evidence="3">The sequence shown here is derived from an EMBL/GenBank/DDBJ whole genome shotgun (WGS) entry which is preliminary data.</text>
</comment>
<proteinExistence type="predicted"/>
<evidence type="ECO:0000256" key="2">
    <source>
        <dbReference type="SAM" id="Phobius"/>
    </source>
</evidence>
<sequence length="314" mass="34564">QRTSHGKKPELSGRVPPPHPHIECSRKERSNCLPLSISSMFIHLLLLSVYFPSFLSVRSWTKQIDLDNAGCDSTKYCMMLPRGCHPKRDCTQGYMLSVVGPNQLKVEMFAQQLVPSVPLQYLSIGFSQDEIMGDDMVSECVVSETGIEGGEVFLSFNQPDEKSNNRTRLDDLENDVLFSDITSSVVDGRVACSYILSIRPQLNDNHGGCIMDIDKPFYLFGATGAAQPDELNPHDLNRDSFYFPIISNETVNPATIGNTAFVHPAPMLGKKGSGPPKVVTSTTRRPFVVTAHTDSSAPQALLTLPIVVAAYFLL</sequence>
<evidence type="ECO:0008006" key="5">
    <source>
        <dbReference type="Google" id="ProtNLM"/>
    </source>
</evidence>
<evidence type="ECO:0000256" key="1">
    <source>
        <dbReference type="SAM" id="MobiDB-lite"/>
    </source>
</evidence>
<accession>A0AAN5CK61</accession>
<reference evidence="4" key="1">
    <citation type="submission" date="2022-10" db="EMBL/GenBank/DDBJ databases">
        <title>Genome assembly of Pristionchus species.</title>
        <authorList>
            <person name="Yoshida K."/>
            <person name="Sommer R.J."/>
        </authorList>
    </citation>
    <scope>NUCLEOTIDE SEQUENCE [LARGE SCALE GENOMIC DNA]</scope>
    <source>
        <strain evidence="4">RS5460</strain>
    </source>
</reference>
<keyword evidence="4" id="KW-1185">Reference proteome</keyword>
<dbReference type="InterPro" id="IPR042789">
    <property type="entry name" value="FRRS1L"/>
</dbReference>
<evidence type="ECO:0000313" key="3">
    <source>
        <dbReference type="EMBL" id="GMR45851.1"/>
    </source>
</evidence>
<evidence type="ECO:0000313" key="4">
    <source>
        <dbReference type="Proteomes" id="UP001328107"/>
    </source>
</evidence>
<dbReference type="CDD" id="cd09628">
    <property type="entry name" value="DOMON_SDR_2_like"/>
    <property type="match status" value="1"/>
</dbReference>
<keyword evidence="2" id="KW-1133">Transmembrane helix</keyword>
<feature type="region of interest" description="Disordered" evidence="1">
    <location>
        <begin position="1"/>
        <end position="21"/>
    </location>
</feature>
<name>A0AAN5CK61_9BILA</name>
<feature type="non-terminal residue" evidence="3">
    <location>
        <position position="1"/>
    </location>
</feature>
<dbReference type="GO" id="GO:1900449">
    <property type="term" value="P:regulation of glutamate receptor signaling pathway"/>
    <property type="evidence" value="ECO:0007669"/>
    <property type="project" value="InterPro"/>
</dbReference>
<organism evidence="3 4">
    <name type="scientific">Pristionchus mayeri</name>
    <dbReference type="NCBI Taxonomy" id="1317129"/>
    <lineage>
        <taxon>Eukaryota</taxon>
        <taxon>Metazoa</taxon>
        <taxon>Ecdysozoa</taxon>
        <taxon>Nematoda</taxon>
        <taxon>Chromadorea</taxon>
        <taxon>Rhabditida</taxon>
        <taxon>Rhabditina</taxon>
        <taxon>Diplogasteromorpha</taxon>
        <taxon>Diplogasteroidea</taxon>
        <taxon>Neodiplogasteridae</taxon>
        <taxon>Pristionchus</taxon>
    </lineage>
</organism>